<feature type="transmembrane region" description="Helical" evidence="1">
    <location>
        <begin position="21"/>
        <end position="40"/>
    </location>
</feature>
<name>A0A1X6Y5L2_9RHOB</name>
<keyword evidence="3" id="KW-1185">Reference proteome</keyword>
<organism evidence="2 3">
    <name type="scientific">Pseudooceanicola marinus</name>
    <dbReference type="NCBI Taxonomy" id="396013"/>
    <lineage>
        <taxon>Bacteria</taxon>
        <taxon>Pseudomonadati</taxon>
        <taxon>Pseudomonadota</taxon>
        <taxon>Alphaproteobacteria</taxon>
        <taxon>Rhodobacterales</taxon>
        <taxon>Paracoccaceae</taxon>
        <taxon>Pseudooceanicola</taxon>
    </lineage>
</organism>
<evidence type="ECO:0000313" key="3">
    <source>
        <dbReference type="Proteomes" id="UP000193963"/>
    </source>
</evidence>
<proteinExistence type="predicted"/>
<evidence type="ECO:0000256" key="1">
    <source>
        <dbReference type="SAM" id="Phobius"/>
    </source>
</evidence>
<dbReference type="Proteomes" id="UP000193963">
    <property type="component" value="Unassembled WGS sequence"/>
</dbReference>
<dbReference type="OrthoDB" id="7862519at2"/>
<reference evidence="2 3" key="1">
    <citation type="submission" date="2017-03" db="EMBL/GenBank/DDBJ databases">
        <authorList>
            <person name="Afonso C.L."/>
            <person name="Miller P.J."/>
            <person name="Scott M.A."/>
            <person name="Spackman E."/>
            <person name="Goraichik I."/>
            <person name="Dimitrov K.M."/>
            <person name="Suarez D.L."/>
            <person name="Swayne D.E."/>
        </authorList>
    </citation>
    <scope>NUCLEOTIDE SEQUENCE [LARGE SCALE GENOMIC DNA]</scope>
    <source>
        <strain evidence="2 3">CECT 7751</strain>
    </source>
</reference>
<dbReference type="RefSeq" id="WP_085886076.1">
    <property type="nucleotide sequence ID" value="NZ_FWFN01000001.1"/>
</dbReference>
<evidence type="ECO:0000313" key="2">
    <source>
        <dbReference type="EMBL" id="SLN11413.1"/>
    </source>
</evidence>
<keyword evidence="1" id="KW-0812">Transmembrane</keyword>
<protein>
    <submittedName>
        <fullName evidence="2">Uncharacterized protein</fullName>
    </submittedName>
</protein>
<gene>
    <name evidence="2" type="ORF">PSM7751_00138</name>
</gene>
<accession>A0A1X6Y5L2</accession>
<dbReference type="EMBL" id="FWFN01000001">
    <property type="protein sequence ID" value="SLN11413.1"/>
    <property type="molecule type" value="Genomic_DNA"/>
</dbReference>
<keyword evidence="1" id="KW-1133">Transmembrane helix</keyword>
<dbReference type="AlphaFoldDB" id="A0A1X6Y5L2"/>
<keyword evidence="1" id="KW-0472">Membrane</keyword>
<feature type="transmembrane region" description="Helical" evidence="1">
    <location>
        <begin position="46"/>
        <end position="67"/>
    </location>
</feature>
<sequence>MEPSQQSPVLASLAVGAGRKYVGLLVTGALAVALAWLALSPQPAPFGMRLLLLALAAAESFVTWRLYRATQLRLELTEAGLRDSSGEMLAAMEDIAAVDRGLFAFKPSNGFLLRLKTPGRRRFRPGLYWQFGRRLGVGGLVHGAEAKQMADTLALILAQRDGEAD</sequence>